<dbReference type="EMBL" id="HACG01007134">
    <property type="protein sequence ID" value="CEK53999.1"/>
    <property type="molecule type" value="Transcribed_RNA"/>
</dbReference>
<accession>A0A0B6YCW8</accession>
<feature type="non-terminal residue" evidence="1">
    <location>
        <position position="76"/>
    </location>
</feature>
<gene>
    <name evidence="1" type="primary">ORF21732</name>
</gene>
<reference evidence="1" key="1">
    <citation type="submission" date="2014-12" db="EMBL/GenBank/DDBJ databases">
        <title>Insight into the proteome of Arion vulgaris.</title>
        <authorList>
            <person name="Aradska J."/>
            <person name="Bulat T."/>
            <person name="Smidak R."/>
            <person name="Sarate P."/>
            <person name="Gangsoo J."/>
            <person name="Sialana F."/>
            <person name="Bilban M."/>
            <person name="Lubec G."/>
        </authorList>
    </citation>
    <scope>NUCLEOTIDE SEQUENCE</scope>
    <source>
        <tissue evidence="1">Skin</tissue>
    </source>
</reference>
<dbReference type="AlphaFoldDB" id="A0A0B6YCW8"/>
<sequence length="76" mass="8444">NATSQEIRNLTCNDKILLTYLDFESESDATDLQNQLCNLSADDTSQFVDDVYKSVDTGKLLVQVIQNVQNGTGQFP</sequence>
<name>A0A0B6YCW8_9EUPU</name>
<protein>
    <submittedName>
        <fullName evidence="1">Uncharacterized protein</fullName>
    </submittedName>
</protein>
<feature type="non-terminal residue" evidence="1">
    <location>
        <position position="1"/>
    </location>
</feature>
<proteinExistence type="predicted"/>
<evidence type="ECO:0000313" key="1">
    <source>
        <dbReference type="EMBL" id="CEK53999.1"/>
    </source>
</evidence>
<organism evidence="1">
    <name type="scientific">Arion vulgaris</name>
    <dbReference type="NCBI Taxonomy" id="1028688"/>
    <lineage>
        <taxon>Eukaryota</taxon>
        <taxon>Metazoa</taxon>
        <taxon>Spiralia</taxon>
        <taxon>Lophotrochozoa</taxon>
        <taxon>Mollusca</taxon>
        <taxon>Gastropoda</taxon>
        <taxon>Heterobranchia</taxon>
        <taxon>Euthyneura</taxon>
        <taxon>Panpulmonata</taxon>
        <taxon>Eupulmonata</taxon>
        <taxon>Stylommatophora</taxon>
        <taxon>Helicina</taxon>
        <taxon>Arionoidea</taxon>
        <taxon>Arionidae</taxon>
        <taxon>Arion</taxon>
    </lineage>
</organism>